<proteinExistence type="predicted"/>
<accession>A0A813T8H4</accession>
<evidence type="ECO:0000313" key="3">
    <source>
        <dbReference type="Proteomes" id="UP000663879"/>
    </source>
</evidence>
<dbReference type="EMBL" id="CAJNOC010000810">
    <property type="protein sequence ID" value="CAF0805782.1"/>
    <property type="molecule type" value="Genomic_DNA"/>
</dbReference>
<gene>
    <name evidence="2" type="ORF">OXX778_LOCUS6709</name>
</gene>
<dbReference type="Proteomes" id="UP000663879">
    <property type="component" value="Unassembled WGS sequence"/>
</dbReference>
<keyword evidence="3" id="KW-1185">Reference proteome</keyword>
<organism evidence="2 3">
    <name type="scientific">Brachionus calyciflorus</name>
    <dbReference type="NCBI Taxonomy" id="104777"/>
    <lineage>
        <taxon>Eukaryota</taxon>
        <taxon>Metazoa</taxon>
        <taxon>Spiralia</taxon>
        <taxon>Gnathifera</taxon>
        <taxon>Rotifera</taxon>
        <taxon>Eurotatoria</taxon>
        <taxon>Monogononta</taxon>
        <taxon>Pseudotrocha</taxon>
        <taxon>Ploima</taxon>
        <taxon>Brachionidae</taxon>
        <taxon>Brachionus</taxon>
    </lineage>
</organism>
<evidence type="ECO:0000313" key="2">
    <source>
        <dbReference type="EMBL" id="CAF0805782.1"/>
    </source>
</evidence>
<protein>
    <submittedName>
        <fullName evidence="2">Uncharacterized protein</fullName>
    </submittedName>
</protein>
<reference evidence="2" key="1">
    <citation type="submission" date="2021-02" db="EMBL/GenBank/DDBJ databases">
        <authorList>
            <person name="Nowell W R."/>
        </authorList>
    </citation>
    <scope>NUCLEOTIDE SEQUENCE</scope>
    <source>
        <strain evidence="2">Ploen Becks lab</strain>
    </source>
</reference>
<sequence>MESSSETFLNSNSIIESSPTTSTNANTNIDSSPTESSNPNLNFDPFPTTSSNAKSYINSTPSTLLNSAHSVILKNESKFDHSKYLLKIVDLLPNKKATLILRVSQIVNQNINDNSLTKILFTDGNEFITLVQWNGSKLNLIKKNEYILIEDCQIIEDINDDYFFKTNSKGYSLSFSKMTKYEPLQSCQYNISEKITDFNQFSLMDLTTKEMISFEAIIINIKRIQYPNKLMLKIECCDSVNQKFTINLILWNPKQIIEEKNLYRFNYFLIYKTKNKMIEITNCLFSEIILLKRNIKLEQTEKLDYSFKEVTYTLVQNIKEIENFDNIKIEQRIYFTQNIFNKENSLPSFDARDLDHLNNLLLDKIGKNIEIDLDVIRKTLQDKQKIFFNIKQINN</sequence>
<evidence type="ECO:0000256" key="1">
    <source>
        <dbReference type="SAM" id="MobiDB-lite"/>
    </source>
</evidence>
<dbReference type="AlphaFoldDB" id="A0A813T8H4"/>
<feature type="compositionally biased region" description="Low complexity" evidence="1">
    <location>
        <begin position="17"/>
        <end position="28"/>
    </location>
</feature>
<name>A0A813T8H4_9BILA</name>
<feature type="region of interest" description="Disordered" evidence="1">
    <location>
        <begin position="1"/>
        <end position="45"/>
    </location>
</feature>
<comment type="caution">
    <text evidence="2">The sequence shown here is derived from an EMBL/GenBank/DDBJ whole genome shotgun (WGS) entry which is preliminary data.</text>
</comment>
<feature type="compositionally biased region" description="Polar residues" evidence="1">
    <location>
        <begin position="1"/>
        <end position="16"/>
    </location>
</feature>
<feature type="compositionally biased region" description="Polar residues" evidence="1">
    <location>
        <begin position="29"/>
        <end position="45"/>
    </location>
</feature>